<dbReference type="InterPro" id="IPR027640">
    <property type="entry name" value="Kinesin-like_fam"/>
</dbReference>
<evidence type="ECO:0000256" key="1">
    <source>
        <dbReference type="PROSITE-ProRule" id="PRU00283"/>
    </source>
</evidence>
<feature type="domain" description="Kinesin motor" evidence="3">
    <location>
        <begin position="378"/>
        <end position="427"/>
    </location>
</feature>
<protein>
    <submittedName>
        <fullName evidence="4">KIN14I protein</fullName>
    </submittedName>
</protein>
<comment type="similarity">
    <text evidence="1">Belongs to the TRAFAC class myosin-kinesin ATPase superfamily. Kinesin family.</text>
</comment>
<comment type="caution">
    <text evidence="1">Lacks conserved residue(s) required for the propagation of feature annotation.</text>
</comment>
<dbReference type="GO" id="GO:0005524">
    <property type="term" value="F:ATP binding"/>
    <property type="evidence" value="ECO:0007669"/>
    <property type="project" value="InterPro"/>
</dbReference>
<dbReference type="AlphaFoldDB" id="A0A812RQD9"/>
<feature type="coiled-coil region" evidence="2">
    <location>
        <begin position="256"/>
        <end position="290"/>
    </location>
</feature>
<dbReference type="OrthoDB" id="3176171at2759"/>
<dbReference type="PANTHER" id="PTHR47972:SF66">
    <property type="entry name" value="KINESIN MOTOR DOMAIN-CONTAINING PROTEIN"/>
    <property type="match status" value="1"/>
</dbReference>
<dbReference type="SUPFAM" id="SSF52540">
    <property type="entry name" value="P-loop containing nucleoside triphosphate hydrolases"/>
    <property type="match status" value="1"/>
</dbReference>
<dbReference type="Proteomes" id="UP000649617">
    <property type="component" value="Unassembled WGS sequence"/>
</dbReference>
<proteinExistence type="inferred from homology"/>
<comment type="caution">
    <text evidence="4">The sequence shown here is derived from an EMBL/GenBank/DDBJ whole genome shotgun (WGS) entry which is preliminary data.</text>
</comment>
<dbReference type="GO" id="GO:0008017">
    <property type="term" value="F:microtubule binding"/>
    <property type="evidence" value="ECO:0007669"/>
    <property type="project" value="InterPro"/>
</dbReference>
<evidence type="ECO:0000259" key="3">
    <source>
        <dbReference type="PROSITE" id="PS50067"/>
    </source>
</evidence>
<evidence type="ECO:0000256" key="2">
    <source>
        <dbReference type="SAM" id="Coils"/>
    </source>
</evidence>
<dbReference type="PANTHER" id="PTHR47972">
    <property type="entry name" value="KINESIN-LIKE PROTEIN KLP-3"/>
    <property type="match status" value="1"/>
</dbReference>
<evidence type="ECO:0000313" key="5">
    <source>
        <dbReference type="Proteomes" id="UP000649617"/>
    </source>
</evidence>
<dbReference type="InterPro" id="IPR001752">
    <property type="entry name" value="Kinesin_motor_dom"/>
</dbReference>
<dbReference type="Pfam" id="PF16796">
    <property type="entry name" value="Microtub_bd"/>
    <property type="match status" value="1"/>
</dbReference>
<reference evidence="4" key="1">
    <citation type="submission" date="2021-02" db="EMBL/GenBank/DDBJ databases">
        <authorList>
            <person name="Dougan E. K."/>
            <person name="Rhodes N."/>
            <person name="Thang M."/>
            <person name="Chan C."/>
        </authorList>
    </citation>
    <scope>NUCLEOTIDE SEQUENCE</scope>
</reference>
<name>A0A812RQD9_SYMPI</name>
<dbReference type="Gene3D" id="3.40.850.10">
    <property type="entry name" value="Kinesin motor domain"/>
    <property type="match status" value="1"/>
</dbReference>
<keyword evidence="5" id="KW-1185">Reference proteome</keyword>
<dbReference type="GO" id="GO:0003777">
    <property type="term" value="F:microtubule motor activity"/>
    <property type="evidence" value="ECO:0007669"/>
    <property type="project" value="InterPro"/>
</dbReference>
<keyword evidence="2" id="KW-0175">Coiled coil</keyword>
<dbReference type="EMBL" id="CAJNIZ010021057">
    <property type="protein sequence ID" value="CAE7447669.1"/>
    <property type="molecule type" value="Genomic_DNA"/>
</dbReference>
<dbReference type="InterPro" id="IPR036961">
    <property type="entry name" value="Kinesin_motor_dom_sf"/>
</dbReference>
<feature type="non-terminal residue" evidence="4">
    <location>
        <position position="427"/>
    </location>
</feature>
<sequence length="427" mass="47250">AADTKLCSIKEELARREAATKRLREILLKPWPNASASDETLEERISSLSDAVSTGTECRVPQGDLEAAEEALQVLQGLHRREQAQRALTQALDLQDLQAAKRAYTHAKECGVSEEELVSFEHQMRDLSDALELADDKERLMERRVAAAVEAKSQAERMESSAEVEKMLGEGGVIAVLRDAIQEAKKARLVKKGAIARAEAVVPETIADLKRIIADKQLAEKRTAEEHLRGEVELVREAGILHVGVLEGLRNAIAEATRFSADVRDAEQVLAQLTKELEKLTLETKEALSQAFAARIPADIRKGISACRQLLLNEEHAGAMTQLRGITEEDIASARSEHDREARMARVAILEQFVGILRENGDKQLRAFHNDLQDLKGALRVFCRVRPLNGREIKKNDTIAVEIVDAFTVAVNKSETDKQAGPWSNSE</sequence>
<organism evidence="4 5">
    <name type="scientific">Symbiodinium pilosum</name>
    <name type="common">Dinoflagellate</name>
    <dbReference type="NCBI Taxonomy" id="2952"/>
    <lineage>
        <taxon>Eukaryota</taxon>
        <taxon>Sar</taxon>
        <taxon>Alveolata</taxon>
        <taxon>Dinophyceae</taxon>
        <taxon>Suessiales</taxon>
        <taxon>Symbiodiniaceae</taxon>
        <taxon>Symbiodinium</taxon>
    </lineage>
</organism>
<gene>
    <name evidence="4" type="primary">KIN14I</name>
    <name evidence="4" type="ORF">SPIL2461_LOCUS10926</name>
</gene>
<dbReference type="GO" id="GO:0007018">
    <property type="term" value="P:microtubule-based movement"/>
    <property type="evidence" value="ECO:0007669"/>
    <property type="project" value="InterPro"/>
</dbReference>
<dbReference type="InterPro" id="IPR027417">
    <property type="entry name" value="P-loop_NTPase"/>
</dbReference>
<accession>A0A812RQD9</accession>
<dbReference type="InterPro" id="IPR031852">
    <property type="entry name" value="Vik1/Cik1_MT-bd"/>
</dbReference>
<evidence type="ECO:0000313" key="4">
    <source>
        <dbReference type="EMBL" id="CAE7447669.1"/>
    </source>
</evidence>
<dbReference type="PROSITE" id="PS50067">
    <property type="entry name" value="KINESIN_MOTOR_2"/>
    <property type="match status" value="1"/>
</dbReference>